<dbReference type="PANTHER" id="PTHR13693:SF77">
    <property type="entry name" value="8-AMINO-7-OXONONANOATE SYNTHASE"/>
    <property type="match status" value="1"/>
</dbReference>
<evidence type="ECO:0000256" key="2">
    <source>
        <dbReference type="ARBA" id="ARBA00010008"/>
    </source>
</evidence>
<dbReference type="InterPro" id="IPR015421">
    <property type="entry name" value="PyrdxlP-dep_Trfase_major"/>
</dbReference>
<comment type="similarity">
    <text evidence="2">Belongs to the class-II pyridoxal-phosphate-dependent aminotransferase family. BioF subfamily.</text>
</comment>
<keyword evidence="4 5" id="KW-0663">Pyridoxal phosphate</keyword>
<dbReference type="HOGENOM" id="CLU_015846_3_1_1"/>
<keyword evidence="8" id="KW-1185">Reference proteome</keyword>
<dbReference type="EMBL" id="KN820934">
    <property type="protein sequence ID" value="KIJ05501.1"/>
    <property type="molecule type" value="Genomic_DNA"/>
</dbReference>
<evidence type="ECO:0000313" key="7">
    <source>
        <dbReference type="EMBL" id="KIJ05501.1"/>
    </source>
</evidence>
<name>A0A0C9TE40_PAXIN</name>
<dbReference type="PANTHER" id="PTHR13693">
    <property type="entry name" value="CLASS II AMINOTRANSFERASE/8-AMINO-7-OXONONANOATE SYNTHASE"/>
    <property type="match status" value="1"/>
</dbReference>
<organism evidence="7 8">
    <name type="scientific">Paxillus involutus ATCC 200175</name>
    <dbReference type="NCBI Taxonomy" id="664439"/>
    <lineage>
        <taxon>Eukaryota</taxon>
        <taxon>Fungi</taxon>
        <taxon>Dikarya</taxon>
        <taxon>Basidiomycota</taxon>
        <taxon>Agaricomycotina</taxon>
        <taxon>Agaricomycetes</taxon>
        <taxon>Agaricomycetidae</taxon>
        <taxon>Boletales</taxon>
        <taxon>Paxilineae</taxon>
        <taxon>Paxillaceae</taxon>
        <taxon>Paxillus</taxon>
    </lineage>
</organism>
<dbReference type="Pfam" id="PF00155">
    <property type="entry name" value="Aminotran_1_2"/>
    <property type="match status" value="1"/>
</dbReference>
<dbReference type="GO" id="GO:0030170">
    <property type="term" value="F:pyridoxal phosphate binding"/>
    <property type="evidence" value="ECO:0007669"/>
    <property type="project" value="InterPro"/>
</dbReference>
<keyword evidence="3" id="KW-0808">Transferase</keyword>
<dbReference type="SUPFAM" id="SSF53383">
    <property type="entry name" value="PLP-dependent transferases"/>
    <property type="match status" value="1"/>
</dbReference>
<dbReference type="InterPro" id="IPR001917">
    <property type="entry name" value="Aminotrans_II_pyridoxalP_BS"/>
</dbReference>
<proteinExistence type="inferred from homology"/>
<protein>
    <recommendedName>
        <fullName evidence="6">Aminotransferase class I/classII large domain-containing protein</fullName>
    </recommendedName>
</protein>
<dbReference type="GO" id="GO:0016740">
    <property type="term" value="F:transferase activity"/>
    <property type="evidence" value="ECO:0007669"/>
    <property type="project" value="UniProtKB-KW"/>
</dbReference>
<dbReference type="AlphaFoldDB" id="A0A0C9TE40"/>
<dbReference type="InterPro" id="IPR050087">
    <property type="entry name" value="AON_synthase_class-II"/>
</dbReference>
<dbReference type="OrthoDB" id="2382073at2759"/>
<evidence type="ECO:0000256" key="3">
    <source>
        <dbReference type="ARBA" id="ARBA00022679"/>
    </source>
</evidence>
<evidence type="ECO:0000256" key="5">
    <source>
        <dbReference type="RuleBase" id="RU003693"/>
    </source>
</evidence>
<evidence type="ECO:0000313" key="8">
    <source>
        <dbReference type="Proteomes" id="UP000053647"/>
    </source>
</evidence>
<dbReference type="InterPro" id="IPR015424">
    <property type="entry name" value="PyrdxlP-dep_Trfase"/>
</dbReference>
<dbReference type="Gene3D" id="3.40.640.10">
    <property type="entry name" value="Type I PLP-dependent aspartate aminotransferase-like (Major domain)"/>
    <property type="match status" value="1"/>
</dbReference>
<evidence type="ECO:0000256" key="4">
    <source>
        <dbReference type="ARBA" id="ARBA00022898"/>
    </source>
</evidence>
<reference evidence="7 8" key="1">
    <citation type="submission" date="2014-06" db="EMBL/GenBank/DDBJ databases">
        <authorList>
            <consortium name="DOE Joint Genome Institute"/>
            <person name="Kuo A."/>
            <person name="Kohler A."/>
            <person name="Nagy L.G."/>
            <person name="Floudas D."/>
            <person name="Copeland A."/>
            <person name="Barry K.W."/>
            <person name="Cichocki N."/>
            <person name="Veneault-Fourrey C."/>
            <person name="LaButti K."/>
            <person name="Lindquist E.A."/>
            <person name="Lipzen A."/>
            <person name="Lundell T."/>
            <person name="Morin E."/>
            <person name="Murat C."/>
            <person name="Sun H."/>
            <person name="Tunlid A."/>
            <person name="Henrissat B."/>
            <person name="Grigoriev I.V."/>
            <person name="Hibbett D.S."/>
            <person name="Martin F."/>
            <person name="Nordberg H.P."/>
            <person name="Cantor M.N."/>
            <person name="Hua S.X."/>
        </authorList>
    </citation>
    <scope>NUCLEOTIDE SEQUENCE [LARGE SCALE GENOMIC DNA]</scope>
    <source>
        <strain evidence="7 8">ATCC 200175</strain>
    </source>
</reference>
<evidence type="ECO:0000259" key="6">
    <source>
        <dbReference type="Pfam" id="PF00155"/>
    </source>
</evidence>
<sequence>MSQDSPLHNALEQLVLTRTLGGERKISFDELLPSSAGDFFSNDYLSLSTDTVLREHFLRQALAAPRLFGSSASRLSTGNSAEFNALEGRLQRFFGYPSALLFQSGYTANATFFSTVPQEGDVIIYDERTHTSCREGFRSSAARGATYRFAHNSVAALEECIQKVLRKHPQITQGNSTVFFSVESLYSMEGTFCPLVEMVEVIEKLIPAGHAHIVVDEAHTSALCGPNGSGYISLLGLHDRIHTVVHTFGKGWGFHGAAILSSLQIREYLVHYSAHIMFSTAVPYTDLYGLSSCLDIISGARGEQLRQRLRVLCRYAHKQLLGALKRIPDGLVYVE</sequence>
<evidence type="ECO:0000256" key="1">
    <source>
        <dbReference type="ARBA" id="ARBA00001933"/>
    </source>
</evidence>
<accession>A0A0C9TE40</accession>
<reference evidence="8" key="2">
    <citation type="submission" date="2015-01" db="EMBL/GenBank/DDBJ databases">
        <title>Evolutionary Origins and Diversification of the Mycorrhizal Mutualists.</title>
        <authorList>
            <consortium name="DOE Joint Genome Institute"/>
            <consortium name="Mycorrhizal Genomics Consortium"/>
            <person name="Kohler A."/>
            <person name="Kuo A."/>
            <person name="Nagy L.G."/>
            <person name="Floudas D."/>
            <person name="Copeland A."/>
            <person name="Barry K.W."/>
            <person name="Cichocki N."/>
            <person name="Veneault-Fourrey C."/>
            <person name="LaButti K."/>
            <person name="Lindquist E.A."/>
            <person name="Lipzen A."/>
            <person name="Lundell T."/>
            <person name="Morin E."/>
            <person name="Murat C."/>
            <person name="Riley R."/>
            <person name="Ohm R."/>
            <person name="Sun H."/>
            <person name="Tunlid A."/>
            <person name="Henrissat B."/>
            <person name="Grigoriev I.V."/>
            <person name="Hibbett D.S."/>
            <person name="Martin F."/>
        </authorList>
    </citation>
    <scope>NUCLEOTIDE SEQUENCE [LARGE SCALE GENOMIC DNA]</scope>
    <source>
        <strain evidence="8">ATCC 200175</strain>
    </source>
</reference>
<feature type="domain" description="Aminotransferase class I/classII large" evidence="6">
    <location>
        <begin position="41"/>
        <end position="320"/>
    </location>
</feature>
<dbReference type="GO" id="GO:0009102">
    <property type="term" value="P:biotin biosynthetic process"/>
    <property type="evidence" value="ECO:0007669"/>
    <property type="project" value="TreeGrafter"/>
</dbReference>
<dbReference type="InterPro" id="IPR004839">
    <property type="entry name" value="Aminotransferase_I/II_large"/>
</dbReference>
<dbReference type="PROSITE" id="PS00599">
    <property type="entry name" value="AA_TRANSFER_CLASS_2"/>
    <property type="match status" value="1"/>
</dbReference>
<gene>
    <name evidence="7" type="ORF">PAXINDRAFT_29140</name>
</gene>
<feature type="non-terminal residue" evidence="7">
    <location>
        <position position="335"/>
    </location>
</feature>
<comment type="cofactor">
    <cofactor evidence="1 5">
        <name>pyridoxal 5'-phosphate</name>
        <dbReference type="ChEBI" id="CHEBI:597326"/>
    </cofactor>
</comment>
<dbReference type="Proteomes" id="UP000053647">
    <property type="component" value="Unassembled WGS sequence"/>
</dbReference>